<name>A0A3M7P3T6_BRAPC</name>
<dbReference type="Proteomes" id="UP000276133">
    <property type="component" value="Unassembled WGS sequence"/>
</dbReference>
<dbReference type="EMBL" id="REGN01013562">
    <property type="protein sequence ID" value="RMZ93771.1"/>
    <property type="molecule type" value="Genomic_DNA"/>
</dbReference>
<keyword evidence="1" id="KW-1133">Transmembrane helix</keyword>
<organism evidence="2 3">
    <name type="scientific">Brachionus plicatilis</name>
    <name type="common">Marine rotifer</name>
    <name type="synonym">Brachionus muelleri</name>
    <dbReference type="NCBI Taxonomy" id="10195"/>
    <lineage>
        <taxon>Eukaryota</taxon>
        <taxon>Metazoa</taxon>
        <taxon>Spiralia</taxon>
        <taxon>Gnathifera</taxon>
        <taxon>Rotifera</taxon>
        <taxon>Eurotatoria</taxon>
        <taxon>Monogononta</taxon>
        <taxon>Pseudotrocha</taxon>
        <taxon>Ploima</taxon>
        <taxon>Brachionidae</taxon>
        <taxon>Brachionus</taxon>
    </lineage>
</organism>
<keyword evidence="1" id="KW-0472">Membrane</keyword>
<keyword evidence="3" id="KW-1185">Reference proteome</keyword>
<feature type="non-terminal residue" evidence="2">
    <location>
        <position position="1"/>
    </location>
</feature>
<dbReference type="AlphaFoldDB" id="A0A3M7P3T6"/>
<accession>A0A3M7P3T6</accession>
<evidence type="ECO:0000313" key="3">
    <source>
        <dbReference type="Proteomes" id="UP000276133"/>
    </source>
</evidence>
<comment type="caution">
    <text evidence="2">The sequence shown here is derived from an EMBL/GenBank/DDBJ whole genome shotgun (WGS) entry which is preliminary data.</text>
</comment>
<evidence type="ECO:0000256" key="1">
    <source>
        <dbReference type="SAM" id="Phobius"/>
    </source>
</evidence>
<gene>
    <name evidence="2" type="ORF">BpHYR1_017406</name>
</gene>
<feature type="transmembrane region" description="Helical" evidence="1">
    <location>
        <begin position="24"/>
        <end position="45"/>
    </location>
</feature>
<protein>
    <submittedName>
        <fullName evidence="2">Uncharacterized protein</fullName>
    </submittedName>
</protein>
<evidence type="ECO:0000313" key="2">
    <source>
        <dbReference type="EMBL" id="RMZ93771.1"/>
    </source>
</evidence>
<sequence length="90" mass="10841">IFHLFRVRDIFDHFKCHKELPKTIFGPLNLIFLSLIILLIGVSIIKFLDESSFWFCDFQYKRTEKNDNKLNNFFAKNYLYDKLILIPLVP</sequence>
<reference evidence="2 3" key="1">
    <citation type="journal article" date="2018" name="Sci. Rep.">
        <title>Genomic signatures of local adaptation to the degree of environmental predictability in rotifers.</title>
        <authorList>
            <person name="Franch-Gras L."/>
            <person name="Hahn C."/>
            <person name="Garcia-Roger E.M."/>
            <person name="Carmona M.J."/>
            <person name="Serra M."/>
            <person name="Gomez A."/>
        </authorList>
    </citation>
    <scope>NUCLEOTIDE SEQUENCE [LARGE SCALE GENOMIC DNA]</scope>
    <source>
        <strain evidence="2">HYR1</strain>
    </source>
</reference>
<keyword evidence="1" id="KW-0812">Transmembrane</keyword>
<proteinExistence type="predicted"/>